<feature type="region of interest" description="Disordered" evidence="2">
    <location>
        <begin position="1"/>
        <end position="25"/>
    </location>
</feature>
<evidence type="ECO:0000256" key="2">
    <source>
        <dbReference type="SAM" id="MobiDB-lite"/>
    </source>
</evidence>
<reference evidence="3" key="1">
    <citation type="journal article" date="2019" name="Sci. Rep.">
        <title>Draft genome of Tanacetum cinerariifolium, the natural source of mosquito coil.</title>
        <authorList>
            <person name="Yamashiro T."/>
            <person name="Shiraishi A."/>
            <person name="Satake H."/>
            <person name="Nakayama K."/>
        </authorList>
    </citation>
    <scope>NUCLEOTIDE SEQUENCE</scope>
</reference>
<evidence type="ECO:0000256" key="1">
    <source>
        <dbReference type="SAM" id="Coils"/>
    </source>
</evidence>
<keyword evidence="1" id="KW-0175">Coiled coil</keyword>
<feature type="region of interest" description="Disordered" evidence="2">
    <location>
        <begin position="379"/>
        <end position="399"/>
    </location>
</feature>
<dbReference type="EMBL" id="BKCJ010191145">
    <property type="protein sequence ID" value="GEY58546.1"/>
    <property type="molecule type" value="Genomic_DNA"/>
</dbReference>
<sequence>MDQNVDISGDDQIQNPQYPDVQENQLTNDEFEAYTIANDANMNYLQFKLDNLQQDFQKKFEQKQEDFLNQMRNFMQNFHDGPPIPPPGEDKEHEATKDTELSSTEDIQPLPVQEPPQNSNIRQLIREECCVEVPEKQKIGKGFSGVETPLFATMLVQPQLEAAEEEDDVEMETCTTLSKKVTQLEQDKVAQTLEIFKLKKRVKKLEKKRRSKSYGLKRLRKVEIDADKDITLVDAKTQVDLSAELYGRTDDVSDAKEVNAVEPTVFDDEEMAKRLHDEEVEQAAAKEKQEQDDLENAKVLQKQYENKHKNIDWDTVAEQIQEKHLDNIRKYQSPKRKPIFIAQTKKNMIIYLKNMAGYKMEHFRGMTYDKERFKKLKAVEVSGSHSTQDTPTHDPKEMSKEDVENMLEIVPVSKFKVEALQVKHDIFMLTEKDYPLSDAVMILTLSAKLQVDEDCEMARDLVMKIFMEANKPKSRRINAAGLSLTATGSRLMLLSKADTAAEETEGITLSCLCC</sequence>
<proteinExistence type="predicted"/>
<protein>
    <submittedName>
        <fullName evidence="3">Uncharacterized protein</fullName>
    </submittedName>
</protein>
<feature type="region of interest" description="Disordered" evidence="2">
    <location>
        <begin position="75"/>
        <end position="119"/>
    </location>
</feature>
<comment type="caution">
    <text evidence="3">The sequence shown here is derived from an EMBL/GenBank/DDBJ whole genome shotgun (WGS) entry which is preliminary data.</text>
</comment>
<feature type="compositionally biased region" description="Basic and acidic residues" evidence="2">
    <location>
        <begin position="88"/>
        <end position="100"/>
    </location>
</feature>
<gene>
    <name evidence="3" type="ORF">Tci_430520</name>
</gene>
<accession>A0A699HQ84</accession>
<evidence type="ECO:0000313" key="3">
    <source>
        <dbReference type="EMBL" id="GEY58546.1"/>
    </source>
</evidence>
<dbReference type="AlphaFoldDB" id="A0A699HQ84"/>
<organism evidence="3">
    <name type="scientific">Tanacetum cinerariifolium</name>
    <name type="common">Dalmatian daisy</name>
    <name type="synonym">Chrysanthemum cinerariifolium</name>
    <dbReference type="NCBI Taxonomy" id="118510"/>
    <lineage>
        <taxon>Eukaryota</taxon>
        <taxon>Viridiplantae</taxon>
        <taxon>Streptophyta</taxon>
        <taxon>Embryophyta</taxon>
        <taxon>Tracheophyta</taxon>
        <taxon>Spermatophyta</taxon>
        <taxon>Magnoliopsida</taxon>
        <taxon>eudicotyledons</taxon>
        <taxon>Gunneridae</taxon>
        <taxon>Pentapetalae</taxon>
        <taxon>asterids</taxon>
        <taxon>campanulids</taxon>
        <taxon>Asterales</taxon>
        <taxon>Asteraceae</taxon>
        <taxon>Asteroideae</taxon>
        <taxon>Anthemideae</taxon>
        <taxon>Anthemidinae</taxon>
        <taxon>Tanacetum</taxon>
    </lineage>
</organism>
<feature type="coiled-coil region" evidence="1">
    <location>
        <begin position="277"/>
        <end position="307"/>
    </location>
</feature>
<name>A0A699HQ84_TANCI</name>